<evidence type="ECO:0000256" key="1">
    <source>
        <dbReference type="SAM" id="Coils"/>
    </source>
</evidence>
<accession>A0A1B7NUX2</accession>
<dbReference type="AlphaFoldDB" id="A0A1B7NUX2"/>
<comment type="caution">
    <text evidence="3">The sequence shown here is derived from an EMBL/GenBank/DDBJ whole genome shotgun (WGS) entry which is preliminary data.</text>
</comment>
<gene>
    <name evidence="3" type="ORF">ACJ72_05219</name>
</gene>
<dbReference type="Proteomes" id="UP000091918">
    <property type="component" value="Unassembled WGS sequence"/>
</dbReference>
<sequence length="429" mass="48957">MSLAQTVTQLPQEARVRKSSGTDTGTLLGNAYQFPVKDVTSPPLPVANYTVENLKDRLIYVDRVLRSSRRNASPIGTRGLQIYKAACARLLDFEQEEGGVEAAKDIWRVTLRTYDQALQDTPCMRVACSSNAQILRDKLINLQKSAFYARYADLFTELCILPSPRIGAKEGPYWIEIYRKLQSESDASFRDVFSGGKAQNEWPTYLAIHRACDHIGLSHNHAIQIIREYATKSDLKHLNIFPLIKSGKFDELKARLCHDSSIILLLFHDDDWKLIRLLNRVIQSLTDLWFDRAKIDPENHQMWTYTKALRRLYIQLQGDEYSVPQRELARAVAKKIRKRLRDVEDQEKAMESLSMTIGPLRPSGNKKAKGAVIFSSSQLRAEQERATKMTADWNNILDRVRTTEYISSTSFGNYYELAPPLAIIPESEG</sequence>
<keyword evidence="4" id="KW-1185">Reference proteome</keyword>
<feature type="compositionally biased region" description="Polar residues" evidence="2">
    <location>
        <begin position="1"/>
        <end position="11"/>
    </location>
</feature>
<protein>
    <submittedName>
        <fullName evidence="3">Uncharacterized protein</fullName>
    </submittedName>
</protein>
<name>A0A1B7NUX2_9EURO</name>
<evidence type="ECO:0000313" key="3">
    <source>
        <dbReference type="EMBL" id="OAX80447.1"/>
    </source>
</evidence>
<evidence type="ECO:0000313" key="4">
    <source>
        <dbReference type="Proteomes" id="UP000091918"/>
    </source>
</evidence>
<organism evidence="3 4">
    <name type="scientific">Emergomyces africanus</name>
    <dbReference type="NCBI Taxonomy" id="1955775"/>
    <lineage>
        <taxon>Eukaryota</taxon>
        <taxon>Fungi</taxon>
        <taxon>Dikarya</taxon>
        <taxon>Ascomycota</taxon>
        <taxon>Pezizomycotina</taxon>
        <taxon>Eurotiomycetes</taxon>
        <taxon>Eurotiomycetidae</taxon>
        <taxon>Onygenales</taxon>
        <taxon>Ajellomycetaceae</taxon>
        <taxon>Emergomyces</taxon>
    </lineage>
</organism>
<dbReference type="OrthoDB" id="4478691at2759"/>
<evidence type="ECO:0000256" key="2">
    <source>
        <dbReference type="SAM" id="MobiDB-lite"/>
    </source>
</evidence>
<feature type="region of interest" description="Disordered" evidence="2">
    <location>
        <begin position="1"/>
        <end position="22"/>
    </location>
</feature>
<reference evidence="3 4" key="1">
    <citation type="submission" date="2015-07" db="EMBL/GenBank/DDBJ databases">
        <title>Emmonsia species relationships and genome sequence.</title>
        <authorList>
            <person name="Cuomo C.A."/>
            <person name="Schwartz I.S."/>
            <person name="Kenyon C."/>
            <person name="de Hoog G.S."/>
            <person name="Govender N.P."/>
            <person name="Botha A."/>
            <person name="Moreno L."/>
            <person name="de Vries M."/>
            <person name="Munoz J.F."/>
            <person name="Stielow J.B."/>
        </authorList>
    </citation>
    <scope>NUCLEOTIDE SEQUENCE [LARGE SCALE GENOMIC DNA]</scope>
    <source>
        <strain evidence="3 4">CBS 136260</strain>
    </source>
</reference>
<keyword evidence="1" id="KW-0175">Coiled coil</keyword>
<feature type="coiled-coil region" evidence="1">
    <location>
        <begin position="326"/>
        <end position="353"/>
    </location>
</feature>
<dbReference type="EMBL" id="LGUA01000699">
    <property type="protein sequence ID" value="OAX80447.1"/>
    <property type="molecule type" value="Genomic_DNA"/>
</dbReference>
<proteinExistence type="predicted"/>